<dbReference type="PANTHER" id="PTHR46565">
    <property type="entry name" value="COLD SHOCK DOMAIN PROTEIN 2"/>
    <property type="match status" value="1"/>
</dbReference>
<dbReference type="InterPro" id="IPR012340">
    <property type="entry name" value="NA-bd_OB-fold"/>
</dbReference>
<keyword evidence="2" id="KW-0963">Cytoplasm</keyword>
<evidence type="ECO:0000256" key="6">
    <source>
        <dbReference type="ARBA" id="ARBA00023163"/>
    </source>
</evidence>
<evidence type="ECO:0000256" key="5">
    <source>
        <dbReference type="ARBA" id="ARBA00023159"/>
    </source>
</evidence>
<keyword evidence="5" id="KW-0010">Activator</keyword>
<protein>
    <submittedName>
        <fullName evidence="9">Cold shock domain-containing protein</fullName>
    </submittedName>
</protein>
<dbReference type="PIRSF" id="PIRSF002599">
    <property type="entry name" value="Cold_shock_A"/>
    <property type="match status" value="1"/>
</dbReference>
<dbReference type="PROSITE" id="PS51857">
    <property type="entry name" value="CSD_2"/>
    <property type="match status" value="1"/>
</dbReference>
<evidence type="ECO:0000313" key="9">
    <source>
        <dbReference type="EMBL" id="MCG2590067.1"/>
    </source>
</evidence>
<gene>
    <name evidence="9" type="ORF">L6773_15930</name>
</gene>
<evidence type="ECO:0000259" key="8">
    <source>
        <dbReference type="PROSITE" id="PS51857"/>
    </source>
</evidence>
<comment type="subcellular location">
    <subcellularLocation>
        <location evidence="1 7">Cytoplasm</location>
    </subcellularLocation>
</comment>
<dbReference type="CDD" id="cd04458">
    <property type="entry name" value="CSP_CDS"/>
    <property type="match status" value="1"/>
</dbReference>
<reference evidence="9" key="2">
    <citation type="submission" date="2024-05" db="EMBL/GenBank/DDBJ databases">
        <title>Rhodohalobacter halophilus gen. nov., sp. nov., a moderately halophilic member of the family Balneolaceae.</title>
        <authorList>
            <person name="Xia J."/>
        </authorList>
    </citation>
    <scope>NUCLEOTIDE SEQUENCE</scope>
    <source>
        <strain evidence="9">WB101</strain>
    </source>
</reference>
<keyword evidence="10" id="KW-1185">Reference proteome</keyword>
<keyword evidence="6" id="KW-0804">Transcription</keyword>
<dbReference type="SUPFAM" id="SSF50249">
    <property type="entry name" value="Nucleic acid-binding proteins"/>
    <property type="match status" value="1"/>
</dbReference>
<dbReference type="Proteomes" id="UP001165366">
    <property type="component" value="Unassembled WGS sequence"/>
</dbReference>
<dbReference type="PRINTS" id="PR00050">
    <property type="entry name" value="COLDSHOCK"/>
</dbReference>
<dbReference type="Pfam" id="PF00313">
    <property type="entry name" value="CSD"/>
    <property type="match status" value="1"/>
</dbReference>
<reference evidence="9" key="1">
    <citation type="submission" date="2022-01" db="EMBL/GenBank/DDBJ databases">
        <authorList>
            <person name="Wang Y."/>
        </authorList>
    </citation>
    <scope>NUCLEOTIDE SEQUENCE</scope>
    <source>
        <strain evidence="9">WB101</strain>
    </source>
</reference>
<dbReference type="InterPro" id="IPR012156">
    <property type="entry name" value="Cold_shock_CspA"/>
</dbReference>
<dbReference type="PROSITE" id="PS00352">
    <property type="entry name" value="CSD_1"/>
    <property type="match status" value="1"/>
</dbReference>
<evidence type="ECO:0000313" key="10">
    <source>
        <dbReference type="Proteomes" id="UP001165366"/>
    </source>
</evidence>
<dbReference type="PANTHER" id="PTHR46565:SF20">
    <property type="entry name" value="COLD SHOCK DOMAIN-CONTAINING PROTEIN 4"/>
    <property type="match status" value="1"/>
</dbReference>
<evidence type="ECO:0000256" key="4">
    <source>
        <dbReference type="ARBA" id="ARBA00023125"/>
    </source>
</evidence>
<evidence type="ECO:0000256" key="2">
    <source>
        <dbReference type="ARBA" id="ARBA00022490"/>
    </source>
</evidence>
<dbReference type="EMBL" id="JAKLWS010000025">
    <property type="protein sequence ID" value="MCG2590067.1"/>
    <property type="molecule type" value="Genomic_DNA"/>
</dbReference>
<dbReference type="SMART" id="SM00357">
    <property type="entry name" value="CSP"/>
    <property type="match status" value="1"/>
</dbReference>
<keyword evidence="3" id="KW-0805">Transcription regulation</keyword>
<dbReference type="Gene3D" id="2.40.50.140">
    <property type="entry name" value="Nucleic acid-binding proteins"/>
    <property type="match status" value="1"/>
</dbReference>
<evidence type="ECO:0000256" key="7">
    <source>
        <dbReference type="RuleBase" id="RU000408"/>
    </source>
</evidence>
<dbReference type="InterPro" id="IPR002059">
    <property type="entry name" value="CSP_DNA-bd"/>
</dbReference>
<name>A0ABS9KGU0_9BACT</name>
<feature type="domain" description="CSD" evidence="8">
    <location>
        <begin position="4"/>
        <end position="68"/>
    </location>
</feature>
<accession>A0ABS9KGU0</accession>
<evidence type="ECO:0000256" key="1">
    <source>
        <dbReference type="ARBA" id="ARBA00004496"/>
    </source>
</evidence>
<keyword evidence="4" id="KW-0238">DNA-binding</keyword>
<comment type="caution">
    <text evidence="9">The sequence shown here is derived from an EMBL/GenBank/DDBJ whole genome shotgun (WGS) entry which is preliminary data.</text>
</comment>
<dbReference type="RefSeq" id="WP_237855424.1">
    <property type="nucleotide sequence ID" value="NZ_JAKLWS010000025.1"/>
</dbReference>
<sequence length="70" mass="8023">MENREVGTVKWFHNGKGYGFITREDGEDVFVHYSEIQSDGFRKLTEGEKVEFTIADGEKGLQAKEVIQLQ</sequence>
<dbReference type="InterPro" id="IPR019844">
    <property type="entry name" value="CSD_CS"/>
</dbReference>
<proteinExistence type="predicted"/>
<dbReference type="InterPro" id="IPR011129">
    <property type="entry name" value="CSD"/>
</dbReference>
<evidence type="ECO:0000256" key="3">
    <source>
        <dbReference type="ARBA" id="ARBA00023015"/>
    </source>
</evidence>
<organism evidence="9 10">
    <name type="scientific">Rhodohalobacter sulfatireducens</name>
    <dbReference type="NCBI Taxonomy" id="2911366"/>
    <lineage>
        <taxon>Bacteria</taxon>
        <taxon>Pseudomonadati</taxon>
        <taxon>Balneolota</taxon>
        <taxon>Balneolia</taxon>
        <taxon>Balneolales</taxon>
        <taxon>Balneolaceae</taxon>
        <taxon>Rhodohalobacter</taxon>
    </lineage>
</organism>